<dbReference type="InterPro" id="IPR039422">
    <property type="entry name" value="MarR/SlyA-like"/>
</dbReference>
<dbReference type="InterPro" id="IPR000835">
    <property type="entry name" value="HTH_MarR-typ"/>
</dbReference>
<proteinExistence type="predicted"/>
<dbReference type="PANTHER" id="PTHR33164:SF99">
    <property type="entry name" value="MARR FAMILY REGULATORY PROTEIN"/>
    <property type="match status" value="1"/>
</dbReference>
<dbReference type="eggNOG" id="COG1846">
    <property type="taxonomic scope" value="Bacteria"/>
</dbReference>
<organism evidence="2 3">
    <name type="scientific">Gordonia effusa NBRC 100432</name>
    <dbReference type="NCBI Taxonomy" id="1077974"/>
    <lineage>
        <taxon>Bacteria</taxon>
        <taxon>Bacillati</taxon>
        <taxon>Actinomycetota</taxon>
        <taxon>Actinomycetes</taxon>
        <taxon>Mycobacteriales</taxon>
        <taxon>Gordoniaceae</taxon>
        <taxon>Gordonia</taxon>
    </lineage>
</organism>
<dbReference type="Proteomes" id="UP000035034">
    <property type="component" value="Unassembled WGS sequence"/>
</dbReference>
<dbReference type="SMART" id="SM00347">
    <property type="entry name" value="HTH_MARR"/>
    <property type="match status" value="1"/>
</dbReference>
<name>H0QWD0_9ACTN</name>
<accession>H0QWD0</accession>
<feature type="domain" description="HTH marR-type" evidence="1">
    <location>
        <begin position="7"/>
        <end position="154"/>
    </location>
</feature>
<protein>
    <submittedName>
        <fullName evidence="2">Putative MarR family transcriptional regulator</fullName>
    </submittedName>
</protein>
<dbReference type="EMBL" id="BAEH01000019">
    <property type="protein sequence ID" value="GAB17131.1"/>
    <property type="molecule type" value="Genomic_DNA"/>
</dbReference>
<dbReference type="OrthoDB" id="5195026at2"/>
<dbReference type="PROSITE" id="PS50995">
    <property type="entry name" value="HTH_MARR_2"/>
    <property type="match status" value="1"/>
</dbReference>
<dbReference type="InterPro" id="IPR036388">
    <property type="entry name" value="WH-like_DNA-bd_sf"/>
</dbReference>
<dbReference type="Pfam" id="PF12802">
    <property type="entry name" value="MarR_2"/>
    <property type="match status" value="1"/>
</dbReference>
<dbReference type="AlphaFoldDB" id="H0QWD0"/>
<dbReference type="GO" id="GO:0006950">
    <property type="term" value="P:response to stress"/>
    <property type="evidence" value="ECO:0007669"/>
    <property type="project" value="TreeGrafter"/>
</dbReference>
<reference evidence="2 3" key="1">
    <citation type="submission" date="2011-12" db="EMBL/GenBank/DDBJ databases">
        <title>Whole genome shotgun sequence of Gordonia effusa NBRC 100432.</title>
        <authorList>
            <person name="Yoshida I."/>
            <person name="Takarada H."/>
            <person name="Hosoyama A."/>
            <person name="Tsuchikane K."/>
            <person name="Katsumata H."/>
            <person name="Yamazaki S."/>
            <person name="Fujita N."/>
        </authorList>
    </citation>
    <scope>NUCLEOTIDE SEQUENCE [LARGE SCALE GENOMIC DNA]</scope>
    <source>
        <strain evidence="2 3">NBRC 100432</strain>
    </source>
</reference>
<dbReference type="InterPro" id="IPR036390">
    <property type="entry name" value="WH_DNA-bd_sf"/>
</dbReference>
<gene>
    <name evidence="2" type="ORF">GOEFS_019_00440</name>
</gene>
<dbReference type="RefSeq" id="WP_007316469.1">
    <property type="nucleotide sequence ID" value="NZ_BAEH01000019.1"/>
</dbReference>
<dbReference type="SUPFAM" id="SSF46785">
    <property type="entry name" value="Winged helix' DNA-binding domain"/>
    <property type="match status" value="1"/>
</dbReference>
<sequence length="158" mass="17385">MRTHIDSDELARGNSSAAWSMTAAFAAAVDANLDRWLSENYRIGLTDYRALASLSREADKELRIAELAQRVGLTSTSTTRLVSRLESKSLARRDVCEDDGRGVYAVIDDAGEALLREVRDPYDARVRELLTDPGKHFPQIDAGIIATALSQVTTLLHP</sequence>
<evidence type="ECO:0000313" key="2">
    <source>
        <dbReference type="EMBL" id="GAB17131.1"/>
    </source>
</evidence>
<dbReference type="PANTHER" id="PTHR33164">
    <property type="entry name" value="TRANSCRIPTIONAL REGULATOR, MARR FAMILY"/>
    <property type="match status" value="1"/>
</dbReference>
<evidence type="ECO:0000313" key="3">
    <source>
        <dbReference type="Proteomes" id="UP000035034"/>
    </source>
</evidence>
<evidence type="ECO:0000259" key="1">
    <source>
        <dbReference type="PROSITE" id="PS50995"/>
    </source>
</evidence>
<comment type="caution">
    <text evidence="2">The sequence shown here is derived from an EMBL/GenBank/DDBJ whole genome shotgun (WGS) entry which is preliminary data.</text>
</comment>
<dbReference type="GO" id="GO:0003700">
    <property type="term" value="F:DNA-binding transcription factor activity"/>
    <property type="evidence" value="ECO:0007669"/>
    <property type="project" value="InterPro"/>
</dbReference>
<dbReference type="STRING" id="1077974.GOEFS_019_00440"/>
<dbReference type="Gene3D" id="1.10.10.10">
    <property type="entry name" value="Winged helix-like DNA-binding domain superfamily/Winged helix DNA-binding domain"/>
    <property type="match status" value="1"/>
</dbReference>
<keyword evidence="3" id="KW-1185">Reference proteome</keyword>